<dbReference type="RefSeq" id="WP_079645354.1">
    <property type="nucleotide sequence ID" value="NZ_FUZF01000020.1"/>
</dbReference>
<keyword evidence="1" id="KW-0732">Signal</keyword>
<dbReference type="OrthoDB" id="6078026at2"/>
<accession>A0A1T5G1J3</accession>
<proteinExistence type="predicted"/>
<evidence type="ECO:0000313" key="2">
    <source>
        <dbReference type="EMBL" id="SKC02316.1"/>
    </source>
</evidence>
<evidence type="ECO:0008006" key="4">
    <source>
        <dbReference type="Google" id="ProtNLM"/>
    </source>
</evidence>
<organism evidence="2 3">
    <name type="scientific">Sphingobacterium nematocida</name>
    <dbReference type="NCBI Taxonomy" id="1513896"/>
    <lineage>
        <taxon>Bacteria</taxon>
        <taxon>Pseudomonadati</taxon>
        <taxon>Bacteroidota</taxon>
        <taxon>Sphingobacteriia</taxon>
        <taxon>Sphingobacteriales</taxon>
        <taxon>Sphingobacteriaceae</taxon>
        <taxon>Sphingobacterium</taxon>
    </lineage>
</organism>
<sequence>MKTLCYQAFVTLLLFCQCASSSIITGSWTAPSVSNLKYKKVFVAALTENVPARQKVEDEIANSIQMLGTNTVKSIEVFPPDFNKLGSKRSDLALKRIAETNSDAILTIALLDKTSESRYVPNTTMYPVSRFGYYGTFGGYYDFWYGNYNDGYYTTDKTYYLEANLYDVKTHKLIWSTQSETYNPSSLDSFLKGYKKALIEQLKKDKILVI</sequence>
<keyword evidence="3" id="KW-1185">Reference proteome</keyword>
<protein>
    <recommendedName>
        <fullName evidence="4">DUF4136 domain-containing protein</fullName>
    </recommendedName>
</protein>
<dbReference type="AlphaFoldDB" id="A0A1T5G1J3"/>
<reference evidence="3" key="1">
    <citation type="submission" date="2017-02" db="EMBL/GenBank/DDBJ databases">
        <authorList>
            <person name="Varghese N."/>
            <person name="Submissions S."/>
        </authorList>
    </citation>
    <scope>NUCLEOTIDE SEQUENCE [LARGE SCALE GENOMIC DNA]</scope>
    <source>
        <strain evidence="3">DSM 24091</strain>
    </source>
</reference>
<dbReference type="Proteomes" id="UP000190150">
    <property type="component" value="Unassembled WGS sequence"/>
</dbReference>
<dbReference type="STRING" id="1513896.SAMN05660841_03703"/>
<evidence type="ECO:0000256" key="1">
    <source>
        <dbReference type="SAM" id="SignalP"/>
    </source>
</evidence>
<name>A0A1T5G1J3_9SPHI</name>
<gene>
    <name evidence="2" type="ORF">SAMN05660841_03703</name>
</gene>
<feature type="chain" id="PRO_5010530309" description="DUF4136 domain-containing protein" evidence="1">
    <location>
        <begin position="22"/>
        <end position="210"/>
    </location>
</feature>
<evidence type="ECO:0000313" key="3">
    <source>
        <dbReference type="Proteomes" id="UP000190150"/>
    </source>
</evidence>
<dbReference type="EMBL" id="FUZF01000020">
    <property type="protein sequence ID" value="SKC02316.1"/>
    <property type="molecule type" value="Genomic_DNA"/>
</dbReference>
<feature type="signal peptide" evidence="1">
    <location>
        <begin position="1"/>
        <end position="21"/>
    </location>
</feature>